<evidence type="ECO:0000313" key="1">
    <source>
        <dbReference type="EMBL" id="MEO3712200.1"/>
    </source>
</evidence>
<name>A0ABV0GAW0_9BURK</name>
<dbReference type="Proteomes" id="UP001462640">
    <property type="component" value="Unassembled WGS sequence"/>
</dbReference>
<organism evidence="1 2">
    <name type="scientific">Roseateles flavus</name>
    <dbReference type="NCBI Taxonomy" id="3149041"/>
    <lineage>
        <taxon>Bacteria</taxon>
        <taxon>Pseudomonadati</taxon>
        <taxon>Pseudomonadota</taxon>
        <taxon>Betaproteobacteria</taxon>
        <taxon>Burkholderiales</taxon>
        <taxon>Sphaerotilaceae</taxon>
        <taxon>Roseateles</taxon>
    </lineage>
</organism>
<accession>A0ABV0GAW0</accession>
<protein>
    <submittedName>
        <fullName evidence="1">Uncharacterized protein</fullName>
    </submittedName>
</protein>
<dbReference type="RefSeq" id="WP_347607052.1">
    <property type="nucleotide sequence ID" value="NZ_JBDPZC010000001.1"/>
</dbReference>
<gene>
    <name evidence="1" type="ORF">ABDJ40_05385</name>
</gene>
<reference evidence="1 2" key="1">
    <citation type="submission" date="2024-05" db="EMBL/GenBank/DDBJ databases">
        <title>Roseateles sp. 2.12 16S ribosomal RNA gene Genome sequencing and assembly.</title>
        <authorList>
            <person name="Woo H."/>
        </authorList>
    </citation>
    <scope>NUCLEOTIDE SEQUENCE [LARGE SCALE GENOMIC DNA]</scope>
    <source>
        <strain evidence="1 2">2.12</strain>
    </source>
</reference>
<dbReference type="EMBL" id="JBDPZC010000001">
    <property type="protein sequence ID" value="MEO3712200.1"/>
    <property type="molecule type" value="Genomic_DNA"/>
</dbReference>
<proteinExistence type="predicted"/>
<comment type="caution">
    <text evidence="1">The sequence shown here is derived from an EMBL/GenBank/DDBJ whole genome shotgun (WGS) entry which is preliminary data.</text>
</comment>
<keyword evidence="2" id="KW-1185">Reference proteome</keyword>
<evidence type="ECO:0000313" key="2">
    <source>
        <dbReference type="Proteomes" id="UP001462640"/>
    </source>
</evidence>
<sequence>MSESITKIADILIESTAAPEVFPLAEAIIACARRIEAAVRPMAGEAVPEVAHVA</sequence>